<accession>A0A8S1F8N8</accession>
<comment type="subcellular location">
    <subcellularLocation>
        <location evidence="8">Cytoplasm</location>
    </subcellularLocation>
</comment>
<keyword evidence="6 8" id="KW-0378">Hydrolase</keyword>
<sequence>MSVTQVSSNRCFKGKQLVYKHASATLKCDMTFGVYVPDHDEAEKLPALLYLSGLTCTHANFMEKSGFQQYASKHRIVVVHPDTSPRGVDIDGDSDAYDFGKGAGFYLNATVEKWATHYRMYDYIVKELVDLLPQVAPVDKEKLGIFGHSMGGHGALTIGLRNPKIFKSISAFAPICHPINSPWGKKAFTGYLGADEEAWKEYDSSVLLKNYTGEKRKILIDQGSADNFLDQLQPETLNSTEFVDINVRMQPDYDHSYYFIATFIADHFDHHSKLLS</sequence>
<feature type="active site" description="Charge relay system" evidence="7">
    <location>
        <position position="226"/>
    </location>
</feature>
<dbReference type="InterPro" id="IPR014186">
    <property type="entry name" value="S-formylglutathione_hydrol"/>
</dbReference>
<dbReference type="InterPro" id="IPR029058">
    <property type="entry name" value="AB_hydrolase_fold"/>
</dbReference>
<dbReference type="AlphaFoldDB" id="A0A8S1F8N8"/>
<protein>
    <recommendedName>
        <fullName evidence="4 8">S-formylglutathione hydrolase</fullName>
        <ecNumber evidence="3 8">3.1.2.12</ecNumber>
    </recommendedName>
</protein>
<keyword evidence="10" id="KW-1185">Reference proteome</keyword>
<dbReference type="OrthoDB" id="420518at2759"/>
<evidence type="ECO:0000313" key="9">
    <source>
        <dbReference type="EMBL" id="CAB3407290.1"/>
    </source>
</evidence>
<evidence type="ECO:0000256" key="8">
    <source>
        <dbReference type="RuleBase" id="RU363068"/>
    </source>
</evidence>
<dbReference type="EC" id="3.1.2.12" evidence="3 8"/>
<dbReference type="Gene3D" id="3.40.50.1820">
    <property type="entry name" value="alpha/beta hydrolase"/>
    <property type="match status" value="1"/>
</dbReference>
<feature type="active site" description="Charge relay system" evidence="7">
    <location>
        <position position="255"/>
    </location>
</feature>
<name>A0A8S1F8N8_9PELO</name>
<feature type="active site" description="Charge relay system" evidence="7">
    <location>
        <position position="149"/>
    </location>
</feature>
<reference evidence="9 10" key="1">
    <citation type="submission" date="2020-04" db="EMBL/GenBank/DDBJ databases">
        <authorList>
            <person name="Laetsch R D."/>
            <person name="Stevens L."/>
            <person name="Kumar S."/>
            <person name="Blaxter L. M."/>
        </authorList>
    </citation>
    <scope>NUCLEOTIDE SEQUENCE [LARGE SCALE GENOMIC DNA]</scope>
</reference>
<comment type="similarity">
    <text evidence="2 8">Belongs to the esterase D family.</text>
</comment>
<evidence type="ECO:0000313" key="10">
    <source>
        <dbReference type="Proteomes" id="UP000494206"/>
    </source>
</evidence>
<dbReference type="SUPFAM" id="SSF53474">
    <property type="entry name" value="alpha/beta-Hydrolases"/>
    <property type="match status" value="1"/>
</dbReference>
<evidence type="ECO:0000256" key="1">
    <source>
        <dbReference type="ARBA" id="ARBA00002608"/>
    </source>
</evidence>
<evidence type="ECO:0000256" key="6">
    <source>
        <dbReference type="ARBA" id="ARBA00022801"/>
    </source>
</evidence>
<dbReference type="EMBL" id="CADEPM010000006">
    <property type="protein sequence ID" value="CAB3407290.1"/>
    <property type="molecule type" value="Genomic_DNA"/>
</dbReference>
<dbReference type="Proteomes" id="UP000494206">
    <property type="component" value="Unassembled WGS sequence"/>
</dbReference>
<evidence type="ECO:0000256" key="4">
    <source>
        <dbReference type="ARBA" id="ARBA00016774"/>
    </source>
</evidence>
<dbReference type="InterPro" id="IPR000801">
    <property type="entry name" value="Esterase-like"/>
</dbReference>
<comment type="caution">
    <text evidence="9">The sequence shown here is derived from an EMBL/GenBank/DDBJ whole genome shotgun (WGS) entry which is preliminary data.</text>
</comment>
<comment type="catalytic activity">
    <reaction evidence="8">
        <text>S-formylglutathione + H2O = formate + glutathione + H(+)</text>
        <dbReference type="Rhea" id="RHEA:14961"/>
        <dbReference type="ChEBI" id="CHEBI:15377"/>
        <dbReference type="ChEBI" id="CHEBI:15378"/>
        <dbReference type="ChEBI" id="CHEBI:15740"/>
        <dbReference type="ChEBI" id="CHEBI:57688"/>
        <dbReference type="ChEBI" id="CHEBI:57925"/>
        <dbReference type="EC" id="3.1.2.12"/>
    </reaction>
</comment>
<dbReference type="GO" id="GO:0046294">
    <property type="term" value="P:formaldehyde catabolic process"/>
    <property type="evidence" value="ECO:0007669"/>
    <property type="project" value="InterPro"/>
</dbReference>
<evidence type="ECO:0000256" key="5">
    <source>
        <dbReference type="ARBA" id="ARBA00022487"/>
    </source>
</evidence>
<gene>
    <name evidence="9" type="ORF">CBOVIS_LOCUS9241</name>
</gene>
<dbReference type="Pfam" id="PF00756">
    <property type="entry name" value="Esterase"/>
    <property type="match status" value="1"/>
</dbReference>
<dbReference type="FunFam" id="3.40.50.1820:FF:000002">
    <property type="entry name" value="S-formylglutathione hydrolase"/>
    <property type="match status" value="1"/>
</dbReference>
<proteinExistence type="inferred from homology"/>
<evidence type="ECO:0000256" key="3">
    <source>
        <dbReference type="ARBA" id="ARBA00012479"/>
    </source>
</evidence>
<dbReference type="NCBIfam" id="TIGR02821">
    <property type="entry name" value="fghA_ester_D"/>
    <property type="match status" value="1"/>
</dbReference>
<keyword evidence="5 8" id="KW-0719">Serine esterase</keyword>
<evidence type="ECO:0000256" key="2">
    <source>
        <dbReference type="ARBA" id="ARBA00005622"/>
    </source>
</evidence>
<dbReference type="PANTHER" id="PTHR10061">
    <property type="entry name" value="S-FORMYLGLUTATHIONE HYDROLASE"/>
    <property type="match status" value="1"/>
</dbReference>
<comment type="function">
    <text evidence="1 8">Serine hydrolase involved in the detoxification of formaldehyde.</text>
</comment>
<organism evidence="9 10">
    <name type="scientific">Caenorhabditis bovis</name>
    <dbReference type="NCBI Taxonomy" id="2654633"/>
    <lineage>
        <taxon>Eukaryota</taxon>
        <taxon>Metazoa</taxon>
        <taxon>Ecdysozoa</taxon>
        <taxon>Nematoda</taxon>
        <taxon>Chromadorea</taxon>
        <taxon>Rhabditida</taxon>
        <taxon>Rhabditina</taxon>
        <taxon>Rhabditomorpha</taxon>
        <taxon>Rhabditoidea</taxon>
        <taxon>Rhabditidae</taxon>
        <taxon>Peloderinae</taxon>
        <taxon>Caenorhabditis</taxon>
    </lineage>
</organism>
<dbReference type="GO" id="GO:0018738">
    <property type="term" value="F:S-formylglutathione hydrolase activity"/>
    <property type="evidence" value="ECO:0007669"/>
    <property type="project" value="UniProtKB-EC"/>
</dbReference>
<dbReference type="GO" id="GO:0005829">
    <property type="term" value="C:cytosol"/>
    <property type="evidence" value="ECO:0007669"/>
    <property type="project" value="TreeGrafter"/>
</dbReference>
<dbReference type="PANTHER" id="PTHR10061:SF0">
    <property type="entry name" value="S-FORMYLGLUTATHIONE HYDROLASE"/>
    <property type="match status" value="1"/>
</dbReference>
<dbReference type="GO" id="GO:0052689">
    <property type="term" value="F:carboxylic ester hydrolase activity"/>
    <property type="evidence" value="ECO:0007669"/>
    <property type="project" value="UniProtKB-KW"/>
</dbReference>
<evidence type="ECO:0000256" key="7">
    <source>
        <dbReference type="PIRSR" id="PIRSR614186-1"/>
    </source>
</evidence>
<keyword evidence="8" id="KW-0963">Cytoplasm</keyword>